<name>A0A6G0XZT2_APHCR</name>
<dbReference type="Proteomes" id="UP000478052">
    <property type="component" value="Unassembled WGS sequence"/>
</dbReference>
<protein>
    <submittedName>
        <fullName evidence="1">FLYWCH-type domain-containing protein</fullName>
    </submittedName>
</protein>
<dbReference type="EMBL" id="VUJU01007171">
    <property type="protein sequence ID" value="KAF0746546.1"/>
    <property type="molecule type" value="Genomic_DNA"/>
</dbReference>
<feature type="non-terminal residue" evidence="1">
    <location>
        <position position="1"/>
    </location>
</feature>
<evidence type="ECO:0000313" key="1">
    <source>
        <dbReference type="EMBL" id="KAF0746546.1"/>
    </source>
</evidence>
<gene>
    <name evidence="1" type="ORF">FWK35_00025195</name>
</gene>
<organism evidence="1 2">
    <name type="scientific">Aphis craccivora</name>
    <name type="common">Cowpea aphid</name>
    <dbReference type="NCBI Taxonomy" id="307492"/>
    <lineage>
        <taxon>Eukaryota</taxon>
        <taxon>Metazoa</taxon>
        <taxon>Ecdysozoa</taxon>
        <taxon>Arthropoda</taxon>
        <taxon>Hexapoda</taxon>
        <taxon>Insecta</taxon>
        <taxon>Pterygota</taxon>
        <taxon>Neoptera</taxon>
        <taxon>Paraneoptera</taxon>
        <taxon>Hemiptera</taxon>
        <taxon>Sternorrhyncha</taxon>
        <taxon>Aphidomorpha</taxon>
        <taxon>Aphidoidea</taxon>
        <taxon>Aphididae</taxon>
        <taxon>Aphidini</taxon>
        <taxon>Aphis</taxon>
        <taxon>Aphis</taxon>
    </lineage>
</organism>
<reference evidence="1 2" key="1">
    <citation type="submission" date="2019-08" db="EMBL/GenBank/DDBJ databases">
        <title>Whole genome of Aphis craccivora.</title>
        <authorList>
            <person name="Voronova N.V."/>
            <person name="Shulinski R.S."/>
            <person name="Bandarenka Y.V."/>
            <person name="Zhorov D.G."/>
            <person name="Warner D."/>
        </authorList>
    </citation>
    <scope>NUCLEOTIDE SEQUENCE [LARGE SCALE GENOMIC DNA]</scope>
    <source>
        <strain evidence="1">180601</strain>
        <tissue evidence="1">Whole Body</tissue>
    </source>
</reference>
<accession>A0A6G0XZT2</accession>
<dbReference type="OrthoDB" id="5806173at2759"/>
<comment type="caution">
    <text evidence="1">The sequence shown here is derived from an EMBL/GenBank/DDBJ whole genome shotgun (WGS) entry which is preliminary data.</text>
</comment>
<evidence type="ECO:0000313" key="2">
    <source>
        <dbReference type="Proteomes" id="UP000478052"/>
    </source>
</evidence>
<sequence>VLKQINEHSTHDSEAANFAVTKMKKRACETMELTPNIINEWVSGLSHAGKGALTANGALKKQIRRTRREI</sequence>
<dbReference type="AlphaFoldDB" id="A0A6G0XZT2"/>
<keyword evidence="2" id="KW-1185">Reference proteome</keyword>
<proteinExistence type="predicted"/>